<organism evidence="1 2">
    <name type="scientific">Pleurodeles waltl</name>
    <name type="common">Iberian ribbed newt</name>
    <dbReference type="NCBI Taxonomy" id="8319"/>
    <lineage>
        <taxon>Eukaryota</taxon>
        <taxon>Metazoa</taxon>
        <taxon>Chordata</taxon>
        <taxon>Craniata</taxon>
        <taxon>Vertebrata</taxon>
        <taxon>Euteleostomi</taxon>
        <taxon>Amphibia</taxon>
        <taxon>Batrachia</taxon>
        <taxon>Caudata</taxon>
        <taxon>Salamandroidea</taxon>
        <taxon>Salamandridae</taxon>
        <taxon>Pleurodelinae</taxon>
        <taxon>Pleurodeles</taxon>
    </lineage>
</organism>
<dbReference type="AlphaFoldDB" id="A0AAV7TX04"/>
<evidence type="ECO:0000313" key="1">
    <source>
        <dbReference type="EMBL" id="KAJ1180731.1"/>
    </source>
</evidence>
<dbReference type="Proteomes" id="UP001066276">
    <property type="component" value="Chromosome 3_2"/>
</dbReference>
<evidence type="ECO:0000313" key="2">
    <source>
        <dbReference type="Proteomes" id="UP001066276"/>
    </source>
</evidence>
<dbReference type="Gene3D" id="3.30.250.20">
    <property type="entry name" value="L1 transposable element, C-terminal domain"/>
    <property type="match status" value="1"/>
</dbReference>
<dbReference type="InterPro" id="IPR042566">
    <property type="entry name" value="L1_C"/>
</dbReference>
<sequence length="104" mass="11469">MQPARPVPGEGLEAHTAAILAAMGAPKPALENKIDTVAVDLGLLRADHCKLTDRVGEIKKERETFKAVKQQPRTLGLKYAFLFTAKLQLVDRDQTHFFTSAREA</sequence>
<comment type="caution">
    <text evidence="1">The sequence shown here is derived from an EMBL/GenBank/DDBJ whole genome shotgun (WGS) entry which is preliminary data.</text>
</comment>
<protein>
    <submittedName>
        <fullName evidence="1">Uncharacterized protein</fullName>
    </submittedName>
</protein>
<proteinExistence type="predicted"/>
<accession>A0AAV7TX04</accession>
<dbReference type="EMBL" id="JANPWB010000006">
    <property type="protein sequence ID" value="KAJ1180731.1"/>
    <property type="molecule type" value="Genomic_DNA"/>
</dbReference>
<reference evidence="1" key="1">
    <citation type="journal article" date="2022" name="bioRxiv">
        <title>Sequencing and chromosome-scale assembly of the giantPleurodeles waltlgenome.</title>
        <authorList>
            <person name="Brown T."/>
            <person name="Elewa A."/>
            <person name="Iarovenko S."/>
            <person name="Subramanian E."/>
            <person name="Araus A.J."/>
            <person name="Petzold A."/>
            <person name="Susuki M."/>
            <person name="Suzuki K.-i.T."/>
            <person name="Hayashi T."/>
            <person name="Toyoda A."/>
            <person name="Oliveira C."/>
            <person name="Osipova E."/>
            <person name="Leigh N.D."/>
            <person name="Simon A."/>
            <person name="Yun M.H."/>
        </authorList>
    </citation>
    <scope>NUCLEOTIDE SEQUENCE</scope>
    <source>
        <strain evidence="1">20211129_DDA</strain>
        <tissue evidence="1">Liver</tissue>
    </source>
</reference>
<gene>
    <name evidence="1" type="ORF">NDU88_005948</name>
</gene>
<keyword evidence="2" id="KW-1185">Reference proteome</keyword>
<name>A0AAV7TX04_PLEWA</name>